<comment type="caution">
    <text evidence="1">The sequence shown here is derived from an EMBL/GenBank/DDBJ whole genome shotgun (WGS) entry which is preliminary data.</text>
</comment>
<proteinExistence type="predicted"/>
<accession>A0ABN0A634</accession>
<gene>
    <name evidence="1" type="ORF">CUW_0562</name>
</gene>
<keyword evidence="2" id="KW-1185">Reference proteome</keyword>
<name>A0ABN0A634_9FIRM</name>
<sequence>MAKQKYTTEYLQSLKDYRKGYTTHKCNCPYCDSNKKTKK</sequence>
<protein>
    <recommendedName>
        <fullName evidence="3">Bacteriocin</fullName>
    </recommendedName>
</protein>
<organism evidence="1 2">
    <name type="scientific">Turicibacter sanguinis PC909</name>
    <dbReference type="NCBI Taxonomy" id="702450"/>
    <lineage>
        <taxon>Bacteria</taxon>
        <taxon>Bacillati</taxon>
        <taxon>Bacillota</taxon>
        <taxon>Erysipelotrichia</taxon>
        <taxon>Erysipelotrichales</taxon>
        <taxon>Turicibacteraceae</taxon>
        <taxon>Turicibacter</taxon>
    </lineage>
</organism>
<evidence type="ECO:0000313" key="2">
    <source>
        <dbReference type="Proteomes" id="UP000002938"/>
    </source>
</evidence>
<dbReference type="Proteomes" id="UP000002938">
    <property type="component" value="Unassembled WGS sequence"/>
</dbReference>
<dbReference type="EMBL" id="ADMN01000010">
    <property type="protein sequence ID" value="EFF65143.1"/>
    <property type="molecule type" value="Genomic_DNA"/>
</dbReference>
<evidence type="ECO:0008006" key="3">
    <source>
        <dbReference type="Google" id="ProtNLM"/>
    </source>
</evidence>
<evidence type="ECO:0000313" key="1">
    <source>
        <dbReference type="EMBL" id="EFF65143.1"/>
    </source>
</evidence>
<reference evidence="1 2" key="1">
    <citation type="journal article" date="2011" name="J. Bacteriol.">
        <title>Draft Genome Sequence of Turicibacter sanguinis PC909, Isolated from Human Feces.</title>
        <authorList>
            <person name="Cuiv P.O."/>
            <person name="Klaassens E.S."/>
            <person name="Durkin A.S."/>
            <person name="Harkins D.M."/>
            <person name="Foster L."/>
            <person name="McCorrison J."/>
            <person name="Torralba M."/>
            <person name="Nelson K.E."/>
            <person name="Morrison M."/>
        </authorList>
    </citation>
    <scope>NUCLEOTIDE SEQUENCE [LARGE SCALE GENOMIC DNA]</scope>
    <source>
        <strain evidence="1 2">PC909</strain>
    </source>
</reference>